<reference evidence="4 5" key="1">
    <citation type="journal article" date="2016" name="Mol. Biol. Evol.">
        <title>Comparative Genomics of Early-Diverging Mushroom-Forming Fungi Provides Insights into the Origins of Lignocellulose Decay Capabilities.</title>
        <authorList>
            <person name="Nagy L.G."/>
            <person name="Riley R."/>
            <person name="Tritt A."/>
            <person name="Adam C."/>
            <person name="Daum C."/>
            <person name="Floudas D."/>
            <person name="Sun H."/>
            <person name="Yadav J.S."/>
            <person name="Pangilinan J."/>
            <person name="Larsson K.H."/>
            <person name="Matsuura K."/>
            <person name="Barry K."/>
            <person name="Labutti K."/>
            <person name="Kuo R."/>
            <person name="Ohm R.A."/>
            <person name="Bhattacharya S.S."/>
            <person name="Shirouzu T."/>
            <person name="Yoshinaga Y."/>
            <person name="Martin F.M."/>
            <person name="Grigoriev I.V."/>
            <person name="Hibbett D.S."/>
        </authorList>
    </citation>
    <scope>NUCLEOTIDE SEQUENCE [LARGE SCALE GENOMIC DNA]</scope>
    <source>
        <strain evidence="4 5">HHB12733</strain>
    </source>
</reference>
<dbReference type="Pfam" id="PF08190">
    <property type="entry name" value="PIH1"/>
    <property type="match status" value="1"/>
</dbReference>
<dbReference type="InterPro" id="IPR012981">
    <property type="entry name" value="PIH1_N"/>
</dbReference>
<feature type="compositionally biased region" description="Low complexity" evidence="2">
    <location>
        <begin position="196"/>
        <end position="210"/>
    </location>
</feature>
<evidence type="ECO:0000256" key="2">
    <source>
        <dbReference type="SAM" id="MobiDB-lite"/>
    </source>
</evidence>
<dbReference type="GO" id="GO:1990904">
    <property type="term" value="C:ribonucleoprotein complex"/>
    <property type="evidence" value="ECO:0007669"/>
    <property type="project" value="TreeGrafter"/>
</dbReference>
<evidence type="ECO:0000256" key="1">
    <source>
        <dbReference type="ARBA" id="ARBA00008511"/>
    </source>
</evidence>
<dbReference type="OrthoDB" id="5135119at2759"/>
<sequence>MFNPQPRPPTFSSSVQTARVTLTPTPGFVVKTLTTQAARYAPANPPGAAVANLPAHHKVFVNVCYAEPVPPPADIPETAKRQAMLREADWPIPCVVSDGRADVDKAGKPAMVFDVIFHPSLSDRARSDEDFRNFMADIAVESVEDKSGLSLSRDLALPKLASKGTLGPRAVLVPVPVPKPSIEVLSDTPSTPSLTADLSSPVSSAPSATSDPKRVPRWSWEELDNGSGVRIEVTLPGMTRAHHPKTTLDLEPRRLILSSPAFATLDTSLGALPRDLDVDHARAQFLVADQKLILSAGWA</sequence>
<proteinExistence type="inferred from homology"/>
<dbReference type="GO" id="GO:0000492">
    <property type="term" value="P:box C/D snoRNP assembly"/>
    <property type="evidence" value="ECO:0007669"/>
    <property type="project" value="TreeGrafter"/>
</dbReference>
<protein>
    <submittedName>
        <fullName evidence="4">PIH1-domain-containing protein</fullName>
    </submittedName>
</protein>
<dbReference type="AlphaFoldDB" id="A0A165EFI0"/>
<dbReference type="PANTHER" id="PTHR22997">
    <property type="entry name" value="PIH1 DOMAIN-CONTAINING PROTEIN 1"/>
    <property type="match status" value="1"/>
</dbReference>
<dbReference type="GO" id="GO:0005737">
    <property type="term" value="C:cytoplasm"/>
    <property type="evidence" value="ECO:0007669"/>
    <property type="project" value="TreeGrafter"/>
</dbReference>
<dbReference type="Proteomes" id="UP000076842">
    <property type="component" value="Unassembled WGS sequence"/>
</dbReference>
<keyword evidence="5" id="KW-1185">Reference proteome</keyword>
<dbReference type="PANTHER" id="PTHR22997:SF0">
    <property type="entry name" value="PIH1 DOMAIN-CONTAINING PROTEIN 1"/>
    <property type="match status" value="1"/>
</dbReference>
<feature type="region of interest" description="Disordered" evidence="2">
    <location>
        <begin position="183"/>
        <end position="214"/>
    </location>
</feature>
<dbReference type="GO" id="GO:0097255">
    <property type="term" value="C:R2TP complex"/>
    <property type="evidence" value="ECO:0007669"/>
    <property type="project" value="TreeGrafter"/>
</dbReference>
<dbReference type="InterPro" id="IPR050734">
    <property type="entry name" value="PIH1/Kintoun_subfamily"/>
</dbReference>
<feature type="domain" description="PIH1 N-terminal" evidence="3">
    <location>
        <begin position="55"/>
        <end position="170"/>
    </location>
</feature>
<dbReference type="EMBL" id="KV424008">
    <property type="protein sequence ID" value="KZT54759.1"/>
    <property type="molecule type" value="Genomic_DNA"/>
</dbReference>
<organism evidence="4 5">
    <name type="scientific">Calocera cornea HHB12733</name>
    <dbReference type="NCBI Taxonomy" id="1353952"/>
    <lineage>
        <taxon>Eukaryota</taxon>
        <taxon>Fungi</taxon>
        <taxon>Dikarya</taxon>
        <taxon>Basidiomycota</taxon>
        <taxon>Agaricomycotina</taxon>
        <taxon>Dacrymycetes</taxon>
        <taxon>Dacrymycetales</taxon>
        <taxon>Dacrymycetaceae</taxon>
        <taxon>Calocera</taxon>
    </lineage>
</organism>
<accession>A0A165EFI0</accession>
<evidence type="ECO:0000259" key="3">
    <source>
        <dbReference type="Pfam" id="PF08190"/>
    </source>
</evidence>
<evidence type="ECO:0000313" key="5">
    <source>
        <dbReference type="Proteomes" id="UP000076842"/>
    </source>
</evidence>
<comment type="similarity">
    <text evidence="1">Belongs to the PIH1 family.</text>
</comment>
<dbReference type="InParanoid" id="A0A165EFI0"/>
<dbReference type="STRING" id="1353952.A0A165EFI0"/>
<gene>
    <name evidence="4" type="ORF">CALCODRAFT_519172</name>
</gene>
<dbReference type="GO" id="GO:0006364">
    <property type="term" value="P:rRNA processing"/>
    <property type="evidence" value="ECO:0007669"/>
    <property type="project" value="TreeGrafter"/>
</dbReference>
<evidence type="ECO:0000313" key="4">
    <source>
        <dbReference type="EMBL" id="KZT54759.1"/>
    </source>
</evidence>
<name>A0A165EFI0_9BASI</name>